<dbReference type="NCBIfam" id="TIGR01493">
    <property type="entry name" value="HAD-SF-IA-v2"/>
    <property type="match status" value="1"/>
</dbReference>
<name>A0A916U5R7_9ACTN</name>
<dbReference type="InterPro" id="IPR023198">
    <property type="entry name" value="PGP-like_dom2"/>
</dbReference>
<dbReference type="PANTHER" id="PTHR43316">
    <property type="entry name" value="HYDROLASE, HALOACID DELAHOGENASE-RELATED"/>
    <property type="match status" value="1"/>
</dbReference>
<comment type="caution">
    <text evidence="3">The sequence shown here is derived from an EMBL/GenBank/DDBJ whole genome shotgun (WGS) entry which is preliminary data.</text>
</comment>
<keyword evidence="2 3" id="KW-0378">Hydrolase</keyword>
<evidence type="ECO:0000313" key="3">
    <source>
        <dbReference type="EMBL" id="GGC60914.1"/>
    </source>
</evidence>
<proteinExistence type="inferred from homology"/>
<protein>
    <submittedName>
        <fullName evidence="3">HAD-superfamily hydrolase YfnB</fullName>
    </submittedName>
</protein>
<comment type="similarity">
    <text evidence="1">Belongs to the HAD-like hydrolase superfamily. S-2-haloalkanoic acid dehalogenase family.</text>
</comment>
<dbReference type="InterPro" id="IPR036412">
    <property type="entry name" value="HAD-like_sf"/>
</dbReference>
<dbReference type="SFLD" id="SFLDS00003">
    <property type="entry name" value="Haloacid_Dehalogenase"/>
    <property type="match status" value="1"/>
</dbReference>
<organism evidence="3 4">
    <name type="scientific">Hoyosella rhizosphaerae</name>
    <dbReference type="NCBI Taxonomy" id="1755582"/>
    <lineage>
        <taxon>Bacteria</taxon>
        <taxon>Bacillati</taxon>
        <taxon>Actinomycetota</taxon>
        <taxon>Actinomycetes</taxon>
        <taxon>Mycobacteriales</taxon>
        <taxon>Hoyosellaceae</taxon>
        <taxon>Hoyosella</taxon>
    </lineage>
</organism>
<evidence type="ECO:0000256" key="1">
    <source>
        <dbReference type="ARBA" id="ARBA00008106"/>
    </source>
</evidence>
<dbReference type="InterPro" id="IPR023214">
    <property type="entry name" value="HAD_sf"/>
</dbReference>
<accession>A0A916U5R7</accession>
<dbReference type="SFLD" id="SFLDG01129">
    <property type="entry name" value="C1.5:_HAD__Beta-PGM__Phosphata"/>
    <property type="match status" value="1"/>
</dbReference>
<dbReference type="Gene3D" id="1.10.150.240">
    <property type="entry name" value="Putative phosphatase, domain 2"/>
    <property type="match status" value="1"/>
</dbReference>
<dbReference type="PANTHER" id="PTHR43316:SF3">
    <property type="entry name" value="HALOACID DEHALOGENASE, TYPE II (AFU_ORTHOLOGUE AFUA_2G07750)-RELATED"/>
    <property type="match status" value="1"/>
</dbReference>
<dbReference type="RefSeq" id="WP_188671490.1">
    <property type="nucleotide sequence ID" value="NZ_BMJH01000001.1"/>
</dbReference>
<evidence type="ECO:0000313" key="4">
    <source>
        <dbReference type="Proteomes" id="UP000641514"/>
    </source>
</evidence>
<dbReference type="InterPro" id="IPR006328">
    <property type="entry name" value="2-HAD"/>
</dbReference>
<dbReference type="InterPro" id="IPR006439">
    <property type="entry name" value="HAD-SF_hydro_IA"/>
</dbReference>
<reference evidence="3" key="1">
    <citation type="journal article" date="2014" name="Int. J. Syst. Evol. Microbiol.">
        <title>Complete genome sequence of Corynebacterium casei LMG S-19264T (=DSM 44701T), isolated from a smear-ripened cheese.</title>
        <authorList>
            <consortium name="US DOE Joint Genome Institute (JGI-PGF)"/>
            <person name="Walter F."/>
            <person name="Albersmeier A."/>
            <person name="Kalinowski J."/>
            <person name="Ruckert C."/>
        </authorList>
    </citation>
    <scope>NUCLEOTIDE SEQUENCE</scope>
    <source>
        <strain evidence="3">CGMCC 1.15478</strain>
    </source>
</reference>
<dbReference type="Proteomes" id="UP000641514">
    <property type="component" value="Unassembled WGS sequence"/>
</dbReference>
<gene>
    <name evidence="3" type="ORF">GCM10011410_11740</name>
</gene>
<dbReference type="NCBIfam" id="TIGR01428">
    <property type="entry name" value="HAD_type_II"/>
    <property type="match status" value="1"/>
</dbReference>
<dbReference type="Gene3D" id="3.40.50.1000">
    <property type="entry name" value="HAD superfamily/HAD-like"/>
    <property type="match status" value="1"/>
</dbReference>
<dbReference type="AlphaFoldDB" id="A0A916U5R7"/>
<sequence>MAIDTLLFDVQGTLLDFFTPVHNEVSHYLVSNGIPASTAAEVTRTWRQLYFKHVGDIQNPSQKWTRVQQVYETTFTPALRAHGLPPATAETARDVSRCWTRLVPWPDVSHGLADLRSNATIATLSNTDMSTMVQLFKTLGIDWDAIFTAELFGAFKPEPAVYLGALRFLGARPENTAMVASHAYDLRAARELGLTTVYVHRPLEHGAPEFAENGSNDAFDHYVSEVGDIVELLR</sequence>
<dbReference type="Pfam" id="PF00702">
    <property type="entry name" value="Hydrolase"/>
    <property type="match status" value="1"/>
</dbReference>
<dbReference type="InterPro" id="IPR051540">
    <property type="entry name" value="S-2-haloacid_dehalogenase"/>
</dbReference>
<dbReference type="SUPFAM" id="SSF56784">
    <property type="entry name" value="HAD-like"/>
    <property type="match status" value="1"/>
</dbReference>
<evidence type="ECO:0000256" key="2">
    <source>
        <dbReference type="ARBA" id="ARBA00022801"/>
    </source>
</evidence>
<dbReference type="GO" id="GO:0019120">
    <property type="term" value="F:hydrolase activity, acting on acid halide bonds, in C-halide compounds"/>
    <property type="evidence" value="ECO:0007669"/>
    <property type="project" value="InterPro"/>
</dbReference>
<dbReference type="PRINTS" id="PR00413">
    <property type="entry name" value="HADHALOGNASE"/>
</dbReference>
<reference evidence="3" key="2">
    <citation type="submission" date="2020-09" db="EMBL/GenBank/DDBJ databases">
        <authorList>
            <person name="Sun Q."/>
            <person name="Zhou Y."/>
        </authorList>
    </citation>
    <scope>NUCLEOTIDE SEQUENCE</scope>
    <source>
        <strain evidence="3">CGMCC 1.15478</strain>
    </source>
</reference>
<dbReference type="EMBL" id="BMJH01000001">
    <property type="protein sequence ID" value="GGC60914.1"/>
    <property type="molecule type" value="Genomic_DNA"/>
</dbReference>
<keyword evidence="4" id="KW-1185">Reference proteome</keyword>